<dbReference type="AlphaFoldDB" id="A0AA36NG92"/>
<evidence type="ECO:0000313" key="5">
    <source>
        <dbReference type="EMBL" id="CAJ1405907.1"/>
    </source>
</evidence>
<feature type="region of interest" description="Disordered" evidence="3">
    <location>
        <begin position="45"/>
        <end position="92"/>
    </location>
</feature>
<gene>
    <name evidence="5" type="ORF">EVOR1521_LOCUS27996</name>
</gene>
<feature type="domain" description="C2" evidence="4">
    <location>
        <begin position="256"/>
        <end position="379"/>
    </location>
</feature>
<evidence type="ECO:0000256" key="3">
    <source>
        <dbReference type="SAM" id="MobiDB-lite"/>
    </source>
</evidence>
<dbReference type="InterPro" id="IPR035892">
    <property type="entry name" value="C2_domain_sf"/>
</dbReference>
<dbReference type="EMBL" id="CAUJNA010003606">
    <property type="protein sequence ID" value="CAJ1405907.1"/>
    <property type="molecule type" value="Genomic_DNA"/>
</dbReference>
<feature type="region of interest" description="Disordered" evidence="3">
    <location>
        <begin position="170"/>
        <end position="276"/>
    </location>
</feature>
<proteinExistence type="predicted"/>
<feature type="compositionally biased region" description="Low complexity" evidence="3">
    <location>
        <begin position="174"/>
        <end position="224"/>
    </location>
</feature>
<dbReference type="InterPro" id="IPR000008">
    <property type="entry name" value="C2_dom"/>
</dbReference>
<organism evidence="5 6">
    <name type="scientific">Effrenium voratum</name>
    <dbReference type="NCBI Taxonomy" id="2562239"/>
    <lineage>
        <taxon>Eukaryota</taxon>
        <taxon>Sar</taxon>
        <taxon>Alveolata</taxon>
        <taxon>Dinophyceae</taxon>
        <taxon>Suessiales</taxon>
        <taxon>Symbiodiniaceae</taxon>
        <taxon>Effrenium</taxon>
    </lineage>
</organism>
<sequence>MAGGFPGGPGGPLGPAPLPPPSPALPGPALGSAELAKLRQELAEEERRIHAMRSGGHPGSQVAEDWIFRSPDGAPLNLRQEPSLEKPSTGQILQPGERFQVVEKLVVGEVTFLRLRDGRGWAFDGKPQPSSSLWGWFSSPEKQMLCMPVSAMQAPAPAGLTPASVLAPRAAVGPQPHQQVLQSQQWQSQHQLQSQQLPQQLPQQQLPQQQFPQQQLPQQPQSQPARLQMPYPSAPIPALLGQPASEPIKISKLDTRSPTVKGSPASSPASKSTGPMLHVRVHCARALKNTDYGGFFGNKSDPYVVVRFGKEEKKTPVIDNELNPVWTAGRDFTFQVEDPSAKIQLEVFNSNMFNDDTLGKTELLALEAVPTGRWLRRIDQLQSSSRVAPAEGELEYEVMRDGIGTALRGASLHSGVPSAGLPAPPPEDMQPGLYTVVKSTAVYSTSTNCTDRDIVGHIAAGQRISVEEVLNCVSEDRVRGLVKDPPGWVPLLDTRDGFHWAKPVVRKSYLVDNTWLNSSGGGLAYRFTKDLRDKDPRPGELGGAPWNSEVYGEDEGDGWLKVADGRFLPLEVDGLRVLKEPEGVSEVREEAETAAAEEELDRLYRELNRRMEGLR</sequence>
<dbReference type="PANTHER" id="PTHR45911">
    <property type="entry name" value="C2 DOMAIN-CONTAINING PROTEIN"/>
    <property type="match status" value="1"/>
</dbReference>
<feature type="compositionally biased region" description="Pro residues" evidence="3">
    <location>
        <begin position="12"/>
        <end position="26"/>
    </location>
</feature>
<keyword evidence="1" id="KW-0479">Metal-binding</keyword>
<evidence type="ECO:0000256" key="2">
    <source>
        <dbReference type="ARBA" id="ARBA00022837"/>
    </source>
</evidence>
<feature type="compositionally biased region" description="Gly residues" evidence="3">
    <location>
        <begin position="1"/>
        <end position="11"/>
    </location>
</feature>
<keyword evidence="2" id="KW-0106">Calcium</keyword>
<reference evidence="5" key="1">
    <citation type="submission" date="2023-08" db="EMBL/GenBank/DDBJ databases">
        <authorList>
            <person name="Chen Y."/>
            <person name="Shah S."/>
            <person name="Dougan E. K."/>
            <person name="Thang M."/>
            <person name="Chan C."/>
        </authorList>
    </citation>
    <scope>NUCLEOTIDE SEQUENCE</scope>
</reference>
<dbReference type="Gene3D" id="2.60.40.150">
    <property type="entry name" value="C2 domain"/>
    <property type="match status" value="1"/>
</dbReference>
<dbReference type="GO" id="GO:0046872">
    <property type="term" value="F:metal ion binding"/>
    <property type="evidence" value="ECO:0007669"/>
    <property type="project" value="UniProtKB-KW"/>
</dbReference>
<dbReference type="Proteomes" id="UP001178507">
    <property type="component" value="Unassembled WGS sequence"/>
</dbReference>
<dbReference type="PROSITE" id="PS50004">
    <property type="entry name" value="C2"/>
    <property type="match status" value="1"/>
</dbReference>
<evidence type="ECO:0000313" key="6">
    <source>
        <dbReference type="Proteomes" id="UP001178507"/>
    </source>
</evidence>
<evidence type="ECO:0000256" key="1">
    <source>
        <dbReference type="ARBA" id="ARBA00022723"/>
    </source>
</evidence>
<feature type="compositionally biased region" description="Low complexity" evidence="3">
    <location>
        <begin position="261"/>
        <end position="274"/>
    </location>
</feature>
<dbReference type="SUPFAM" id="SSF81995">
    <property type="entry name" value="beta-sandwich domain of Sec23/24"/>
    <property type="match status" value="1"/>
</dbReference>
<dbReference type="SUPFAM" id="SSF49562">
    <property type="entry name" value="C2 domain (Calcium/lipid-binding domain, CaLB)"/>
    <property type="match status" value="1"/>
</dbReference>
<dbReference type="CDD" id="cd00030">
    <property type="entry name" value="C2"/>
    <property type="match status" value="1"/>
</dbReference>
<keyword evidence="6" id="KW-1185">Reference proteome</keyword>
<dbReference type="SMART" id="SM00239">
    <property type="entry name" value="C2"/>
    <property type="match status" value="1"/>
</dbReference>
<feature type="region of interest" description="Disordered" evidence="3">
    <location>
        <begin position="1"/>
        <end position="31"/>
    </location>
</feature>
<comment type="caution">
    <text evidence="5">The sequence shown here is derived from an EMBL/GenBank/DDBJ whole genome shotgun (WGS) entry which is preliminary data.</text>
</comment>
<evidence type="ECO:0000259" key="4">
    <source>
        <dbReference type="PROSITE" id="PS50004"/>
    </source>
</evidence>
<name>A0AA36NG92_9DINO</name>
<protein>
    <recommendedName>
        <fullName evidence="4">C2 domain-containing protein</fullName>
    </recommendedName>
</protein>
<dbReference type="Pfam" id="PF00168">
    <property type="entry name" value="C2"/>
    <property type="match status" value="1"/>
</dbReference>
<accession>A0AA36NG92</accession>